<accession>A0A0C9UNB6</accession>
<keyword evidence="1" id="KW-1133">Transmembrane helix</keyword>
<dbReference type="InterPro" id="IPR045338">
    <property type="entry name" value="DUF6535"/>
</dbReference>
<dbReference type="Proteomes" id="UP000054279">
    <property type="component" value="Unassembled WGS sequence"/>
</dbReference>
<evidence type="ECO:0000313" key="3">
    <source>
        <dbReference type="EMBL" id="KIJ36349.1"/>
    </source>
</evidence>
<protein>
    <recommendedName>
        <fullName evidence="2">DUF6535 domain-containing protein</fullName>
    </recommendedName>
</protein>
<name>A0A0C9UNB6_SPHS4</name>
<evidence type="ECO:0000313" key="4">
    <source>
        <dbReference type="Proteomes" id="UP000054279"/>
    </source>
</evidence>
<feature type="transmembrane region" description="Helical" evidence="1">
    <location>
        <begin position="325"/>
        <end position="348"/>
    </location>
</feature>
<feature type="transmembrane region" description="Helical" evidence="1">
    <location>
        <begin position="200"/>
        <end position="220"/>
    </location>
</feature>
<feature type="transmembrane region" description="Helical" evidence="1">
    <location>
        <begin position="354"/>
        <end position="376"/>
    </location>
</feature>
<dbReference type="Pfam" id="PF20153">
    <property type="entry name" value="DUF6535"/>
    <property type="match status" value="1"/>
</dbReference>
<dbReference type="OrthoDB" id="3235960at2759"/>
<dbReference type="HOGENOM" id="CLU_514049_0_0_1"/>
<gene>
    <name evidence="3" type="ORF">M422DRAFT_782264</name>
</gene>
<sequence>MHDKDVLAQDSRNIDWSHDISVTPPESTFDREMWGQGRQHLGRSTVYPLNAATEMFSSRRRKYHLQNLDRDPVAEDPRSMSFPEFILSTRDAASPLGNRSTVSEKPDLNLGVAAALKGTRSKYSSQVTIQITEGDDEDSQMQVPLPRKQPSRFWGSESLAGELDIGEELGENAPIWDKYCEEARLHDKSMTEGWNADMDVLLVFAALFSAILTAFIIEFYKQLQPDTTTVLLNDMSSSLRCLASGVTCHNDVPVSLTFEIPVIFRWINTLWFTSLMLSLSVSSVAILVKQWVHAYYAGLKGLPNTYARIRQFRFAGIQKWKMSGVVSLLPSVMYLAVGLFFGGLILLLSTLDAIAYYVCLGISIASGLIYIITTLLPIIDPSCPFRTPAAQFLDRMVQGVSYYLSQSCHFFLYGFTTILEPVWNQFILSGNRQFDALAHRIWYIQTRSKQLLSKSFQAVLLHERERKAIDSKLSSINAEALVWLSNSPESQTQDLIVQSFAGLTCDVAFKELKKIPEGTIFAKRRRIIIG</sequence>
<keyword evidence="4" id="KW-1185">Reference proteome</keyword>
<organism evidence="3 4">
    <name type="scientific">Sphaerobolus stellatus (strain SS14)</name>
    <dbReference type="NCBI Taxonomy" id="990650"/>
    <lineage>
        <taxon>Eukaryota</taxon>
        <taxon>Fungi</taxon>
        <taxon>Dikarya</taxon>
        <taxon>Basidiomycota</taxon>
        <taxon>Agaricomycotina</taxon>
        <taxon>Agaricomycetes</taxon>
        <taxon>Phallomycetidae</taxon>
        <taxon>Geastrales</taxon>
        <taxon>Sphaerobolaceae</taxon>
        <taxon>Sphaerobolus</taxon>
    </lineage>
</organism>
<keyword evidence="1" id="KW-0812">Transmembrane</keyword>
<evidence type="ECO:0000256" key="1">
    <source>
        <dbReference type="SAM" id="Phobius"/>
    </source>
</evidence>
<keyword evidence="1" id="KW-0472">Membrane</keyword>
<dbReference type="EMBL" id="KN837179">
    <property type="protein sequence ID" value="KIJ36349.1"/>
    <property type="molecule type" value="Genomic_DNA"/>
</dbReference>
<reference evidence="3 4" key="1">
    <citation type="submission" date="2014-06" db="EMBL/GenBank/DDBJ databases">
        <title>Evolutionary Origins and Diversification of the Mycorrhizal Mutualists.</title>
        <authorList>
            <consortium name="DOE Joint Genome Institute"/>
            <consortium name="Mycorrhizal Genomics Consortium"/>
            <person name="Kohler A."/>
            <person name="Kuo A."/>
            <person name="Nagy L.G."/>
            <person name="Floudas D."/>
            <person name="Copeland A."/>
            <person name="Barry K.W."/>
            <person name="Cichocki N."/>
            <person name="Veneault-Fourrey C."/>
            <person name="LaButti K."/>
            <person name="Lindquist E.A."/>
            <person name="Lipzen A."/>
            <person name="Lundell T."/>
            <person name="Morin E."/>
            <person name="Murat C."/>
            <person name="Riley R."/>
            <person name="Ohm R."/>
            <person name="Sun H."/>
            <person name="Tunlid A."/>
            <person name="Henrissat B."/>
            <person name="Grigoriev I.V."/>
            <person name="Hibbett D.S."/>
            <person name="Martin F."/>
        </authorList>
    </citation>
    <scope>NUCLEOTIDE SEQUENCE [LARGE SCALE GENOMIC DNA]</scope>
    <source>
        <strain evidence="3 4">SS14</strain>
    </source>
</reference>
<feature type="transmembrane region" description="Helical" evidence="1">
    <location>
        <begin position="263"/>
        <end position="288"/>
    </location>
</feature>
<proteinExistence type="predicted"/>
<evidence type="ECO:0000259" key="2">
    <source>
        <dbReference type="Pfam" id="PF20153"/>
    </source>
</evidence>
<dbReference type="AlphaFoldDB" id="A0A0C9UNB6"/>
<feature type="domain" description="DUF6535" evidence="2">
    <location>
        <begin position="176"/>
        <end position="349"/>
    </location>
</feature>